<keyword evidence="7" id="KW-0472">Membrane</keyword>
<dbReference type="Pfam" id="PF01052">
    <property type="entry name" value="FliMN_C"/>
    <property type="match status" value="1"/>
</dbReference>
<dbReference type="GO" id="GO:0009425">
    <property type="term" value="C:bacterial-type flagellum basal body"/>
    <property type="evidence" value="ECO:0007669"/>
    <property type="project" value="InterPro"/>
</dbReference>
<dbReference type="InterPro" id="IPR051469">
    <property type="entry name" value="FliN/MopA/SpaO"/>
</dbReference>
<dbReference type="PANTHER" id="PTHR43484:SF1">
    <property type="entry name" value="FLAGELLAR MOTOR SWITCH PROTEIN FLIN"/>
    <property type="match status" value="1"/>
</dbReference>
<dbReference type="SUPFAM" id="SSF101801">
    <property type="entry name" value="Surface presentation of antigens (SPOA)"/>
    <property type="match status" value="1"/>
</dbReference>
<feature type="coiled-coil region" evidence="8">
    <location>
        <begin position="11"/>
        <end position="47"/>
    </location>
</feature>
<dbReference type="RefSeq" id="WP_079654177.1">
    <property type="nucleotide sequence ID" value="NZ_LT670846.1"/>
</dbReference>
<keyword evidence="8" id="KW-0175">Coiled coil</keyword>
<dbReference type="NCBIfam" id="TIGR02480">
    <property type="entry name" value="fliN"/>
    <property type="match status" value="1"/>
</dbReference>
<gene>
    <name evidence="10" type="ORF">SAMN05444391_1065</name>
</gene>
<dbReference type="GO" id="GO:0071973">
    <property type="term" value="P:bacterial-type flagellum-dependent cell motility"/>
    <property type="evidence" value="ECO:0007669"/>
    <property type="project" value="InterPro"/>
</dbReference>
<evidence type="ECO:0000256" key="3">
    <source>
        <dbReference type="ARBA" id="ARBA00021897"/>
    </source>
</evidence>
<dbReference type="STRING" id="381751.SAMN05444391_1065"/>
<feature type="domain" description="Flagellar motor switch protein FliN-like C-terminal" evidence="9">
    <location>
        <begin position="43"/>
        <end position="113"/>
    </location>
</feature>
<keyword evidence="5" id="KW-0145">Chemotaxis</keyword>
<dbReference type="GO" id="GO:0003774">
    <property type="term" value="F:cytoskeletal motor activity"/>
    <property type="evidence" value="ECO:0007669"/>
    <property type="project" value="InterPro"/>
</dbReference>
<dbReference type="PRINTS" id="PR00956">
    <property type="entry name" value="FLGMOTORFLIN"/>
</dbReference>
<evidence type="ECO:0000256" key="2">
    <source>
        <dbReference type="ARBA" id="ARBA00009226"/>
    </source>
</evidence>
<keyword evidence="10" id="KW-0969">Cilium</keyword>
<dbReference type="AlphaFoldDB" id="A0A1M6SKS4"/>
<dbReference type="InterPro" id="IPR001172">
    <property type="entry name" value="FliN_T3SS_HrcQb"/>
</dbReference>
<dbReference type="PANTHER" id="PTHR43484">
    <property type="match status" value="1"/>
</dbReference>
<evidence type="ECO:0000259" key="9">
    <source>
        <dbReference type="Pfam" id="PF01052"/>
    </source>
</evidence>
<keyword evidence="10" id="KW-0282">Flagellum</keyword>
<accession>A0A1M6SKS4</accession>
<protein>
    <recommendedName>
        <fullName evidence="3">Flagellar motor switch protein FliN</fullName>
    </recommendedName>
</protein>
<evidence type="ECO:0000256" key="6">
    <source>
        <dbReference type="ARBA" id="ARBA00022779"/>
    </source>
</evidence>
<evidence type="ECO:0000256" key="7">
    <source>
        <dbReference type="ARBA" id="ARBA00023136"/>
    </source>
</evidence>
<dbReference type="GO" id="GO:0005886">
    <property type="term" value="C:plasma membrane"/>
    <property type="evidence" value="ECO:0007669"/>
    <property type="project" value="UniProtKB-SubCell"/>
</dbReference>
<comment type="similarity">
    <text evidence="2">Belongs to the FliN/MopA/SpaO family.</text>
</comment>
<sequence length="124" mass="14194">MLEEEKPENLASTWEEAIKEQQQVRQSQREEKEKRDVTQELKRLLDIPLKVEVVIGSTTLTIGELLSLVPGSVVELNRNVDEPVDIYVNGKLLAKGEIVIVEERFGVRITRIVEKEDRIRSLSS</sequence>
<reference evidence="10 11" key="1">
    <citation type="submission" date="2016-11" db="EMBL/GenBank/DDBJ databases">
        <authorList>
            <person name="Jaros S."/>
            <person name="Januszkiewicz K."/>
            <person name="Wedrychowicz H."/>
        </authorList>
    </citation>
    <scope>NUCLEOTIDE SEQUENCE [LARGE SCALE GENOMIC DNA]</scope>
    <source>
        <strain evidence="10 11">DSM 19557</strain>
    </source>
</reference>
<evidence type="ECO:0000256" key="8">
    <source>
        <dbReference type="SAM" id="Coils"/>
    </source>
</evidence>
<comment type="subcellular location">
    <subcellularLocation>
        <location evidence="1">Cell membrane</location>
        <topology evidence="1">Peripheral membrane protein</topology>
        <orientation evidence="1">Cytoplasmic side</orientation>
    </subcellularLocation>
</comment>
<name>A0A1M6SKS4_9AQUI</name>
<proteinExistence type="inferred from homology"/>
<evidence type="ECO:0000256" key="5">
    <source>
        <dbReference type="ARBA" id="ARBA00022500"/>
    </source>
</evidence>
<organism evidence="10 11">
    <name type="scientific">Thermocrinis minervae</name>
    <dbReference type="NCBI Taxonomy" id="381751"/>
    <lineage>
        <taxon>Bacteria</taxon>
        <taxon>Pseudomonadati</taxon>
        <taxon>Aquificota</taxon>
        <taxon>Aquificia</taxon>
        <taxon>Aquificales</taxon>
        <taxon>Aquificaceae</taxon>
        <taxon>Thermocrinis</taxon>
    </lineage>
</organism>
<dbReference type="GO" id="GO:0006935">
    <property type="term" value="P:chemotaxis"/>
    <property type="evidence" value="ECO:0007669"/>
    <property type="project" value="UniProtKB-KW"/>
</dbReference>
<keyword evidence="10" id="KW-0966">Cell projection</keyword>
<dbReference type="OrthoDB" id="9773459at2"/>
<dbReference type="InterPro" id="IPR036429">
    <property type="entry name" value="SpoA-like_sf"/>
</dbReference>
<keyword evidence="4" id="KW-1003">Cell membrane</keyword>
<keyword evidence="11" id="KW-1185">Reference proteome</keyword>
<evidence type="ECO:0000313" key="11">
    <source>
        <dbReference type="Proteomes" id="UP000189810"/>
    </source>
</evidence>
<evidence type="ECO:0000256" key="4">
    <source>
        <dbReference type="ARBA" id="ARBA00022475"/>
    </source>
</evidence>
<dbReference type="InterPro" id="IPR001543">
    <property type="entry name" value="FliN-like_C"/>
</dbReference>
<keyword evidence="6" id="KW-0283">Flagellar rotation</keyword>
<evidence type="ECO:0000256" key="1">
    <source>
        <dbReference type="ARBA" id="ARBA00004413"/>
    </source>
</evidence>
<dbReference type="Proteomes" id="UP000189810">
    <property type="component" value="Chromosome I"/>
</dbReference>
<dbReference type="EMBL" id="LT670846">
    <property type="protein sequence ID" value="SHK45341.1"/>
    <property type="molecule type" value="Genomic_DNA"/>
</dbReference>
<dbReference type="InterPro" id="IPR012826">
    <property type="entry name" value="FliN"/>
</dbReference>
<evidence type="ECO:0000313" key="10">
    <source>
        <dbReference type="EMBL" id="SHK45341.1"/>
    </source>
</evidence>
<dbReference type="Gene3D" id="2.30.330.10">
    <property type="entry name" value="SpoA-like"/>
    <property type="match status" value="1"/>
</dbReference>